<evidence type="ECO:0000313" key="7">
    <source>
        <dbReference type="EMBL" id="MFH4983779.1"/>
    </source>
</evidence>
<evidence type="ECO:0000256" key="4">
    <source>
        <dbReference type="ARBA" id="ARBA00022801"/>
    </source>
</evidence>
<keyword evidence="3 6" id="KW-0732">Signal</keyword>
<dbReference type="EMBL" id="JBGFUD010013714">
    <property type="protein sequence ID" value="MFH4983779.1"/>
    <property type="molecule type" value="Genomic_DNA"/>
</dbReference>
<feature type="chain" id="PRO_5044874566" evidence="6">
    <location>
        <begin position="21"/>
        <end position="138"/>
    </location>
</feature>
<keyword evidence="8" id="KW-1185">Reference proteome</keyword>
<dbReference type="Pfam" id="PF05577">
    <property type="entry name" value="Peptidase_S28"/>
    <property type="match status" value="1"/>
</dbReference>
<dbReference type="PANTHER" id="PTHR11010:SF38">
    <property type="entry name" value="LYSOSOMAL PRO-X CARBOXYPEPTIDASE"/>
    <property type="match status" value="1"/>
</dbReference>
<organism evidence="7 8">
    <name type="scientific">Gnathostoma spinigerum</name>
    <dbReference type="NCBI Taxonomy" id="75299"/>
    <lineage>
        <taxon>Eukaryota</taxon>
        <taxon>Metazoa</taxon>
        <taxon>Ecdysozoa</taxon>
        <taxon>Nematoda</taxon>
        <taxon>Chromadorea</taxon>
        <taxon>Rhabditida</taxon>
        <taxon>Spirurina</taxon>
        <taxon>Gnathostomatomorpha</taxon>
        <taxon>Gnathostomatoidea</taxon>
        <taxon>Gnathostomatidae</taxon>
        <taxon>Gnathostoma</taxon>
    </lineage>
</organism>
<comment type="similarity">
    <text evidence="1">Belongs to the peptidase S28 family.</text>
</comment>
<dbReference type="AlphaFoldDB" id="A0ABD6F1N1"/>
<keyword evidence="5" id="KW-0325">Glycoprotein</keyword>
<protein>
    <submittedName>
        <fullName evidence="7">Uncharacterized protein</fullName>
    </submittedName>
</protein>
<evidence type="ECO:0000256" key="1">
    <source>
        <dbReference type="ARBA" id="ARBA00011079"/>
    </source>
</evidence>
<evidence type="ECO:0000256" key="3">
    <source>
        <dbReference type="ARBA" id="ARBA00022729"/>
    </source>
</evidence>
<feature type="signal peptide" evidence="6">
    <location>
        <begin position="1"/>
        <end position="20"/>
    </location>
</feature>
<dbReference type="PANTHER" id="PTHR11010">
    <property type="entry name" value="PROTEASE S28 PRO-X CARBOXYPEPTIDASE-RELATED"/>
    <property type="match status" value="1"/>
</dbReference>
<evidence type="ECO:0000256" key="6">
    <source>
        <dbReference type="SAM" id="SignalP"/>
    </source>
</evidence>
<accession>A0ABD6F1N1</accession>
<dbReference type="InterPro" id="IPR008758">
    <property type="entry name" value="Peptidase_S28"/>
</dbReference>
<dbReference type="Gene3D" id="3.40.50.1820">
    <property type="entry name" value="alpha/beta hydrolase"/>
    <property type="match status" value="1"/>
</dbReference>
<gene>
    <name evidence="7" type="ORF">AB6A40_010488</name>
</gene>
<evidence type="ECO:0000313" key="8">
    <source>
        <dbReference type="Proteomes" id="UP001608902"/>
    </source>
</evidence>
<dbReference type="GO" id="GO:0006508">
    <property type="term" value="P:proteolysis"/>
    <property type="evidence" value="ECO:0007669"/>
    <property type="project" value="UniProtKB-KW"/>
</dbReference>
<dbReference type="GO" id="GO:0008233">
    <property type="term" value="F:peptidase activity"/>
    <property type="evidence" value="ECO:0007669"/>
    <property type="project" value="UniProtKB-KW"/>
</dbReference>
<keyword evidence="2" id="KW-0645">Protease</keyword>
<dbReference type="Proteomes" id="UP001608902">
    <property type="component" value="Unassembled WGS sequence"/>
</dbReference>
<dbReference type="InterPro" id="IPR029058">
    <property type="entry name" value="AB_hydrolase_fold"/>
</dbReference>
<name>A0ABD6F1N1_9BILA</name>
<proteinExistence type="inferred from homology"/>
<reference evidence="7 8" key="1">
    <citation type="submission" date="2024-08" db="EMBL/GenBank/DDBJ databases">
        <title>Gnathostoma spinigerum genome.</title>
        <authorList>
            <person name="Gonzalez-Bertolin B."/>
            <person name="Monzon S."/>
            <person name="Zaballos A."/>
            <person name="Jimenez P."/>
            <person name="Dekumyoy P."/>
            <person name="Varona S."/>
            <person name="Cuesta I."/>
            <person name="Sumanam S."/>
            <person name="Adisakwattana P."/>
            <person name="Gasser R.B."/>
            <person name="Hernandez-Gonzalez A."/>
            <person name="Young N.D."/>
            <person name="Perteguer M.J."/>
        </authorList>
    </citation>
    <scope>NUCLEOTIDE SEQUENCE [LARGE SCALE GENOMIC DNA]</scope>
    <source>
        <strain evidence="7">AL3</strain>
        <tissue evidence="7">Liver</tissue>
    </source>
</reference>
<evidence type="ECO:0000256" key="5">
    <source>
        <dbReference type="ARBA" id="ARBA00023180"/>
    </source>
</evidence>
<sequence>MQNLAIVVCICSILSAVVTSETEDRNVNYDAFYDAFIGMSTAITQVIGTNSETDHLRFTQTLDHFNNLSKETWEQHYAINEDYRIPDGPAILFLTAQYSSPSELIKDKKYPVVEYAKRLNATLFMLEHRYFGSSQPFS</sequence>
<keyword evidence="4" id="KW-0378">Hydrolase</keyword>
<evidence type="ECO:0000256" key="2">
    <source>
        <dbReference type="ARBA" id="ARBA00022670"/>
    </source>
</evidence>
<comment type="caution">
    <text evidence="7">The sequence shown here is derived from an EMBL/GenBank/DDBJ whole genome shotgun (WGS) entry which is preliminary data.</text>
</comment>